<feature type="compositionally biased region" description="Basic and acidic residues" evidence="2">
    <location>
        <begin position="33"/>
        <end position="53"/>
    </location>
</feature>
<proteinExistence type="predicted"/>
<dbReference type="EMBL" id="CATQJA010002708">
    <property type="protein sequence ID" value="CAJ0586329.1"/>
    <property type="molecule type" value="Genomic_DNA"/>
</dbReference>
<feature type="compositionally biased region" description="Basic and acidic residues" evidence="2">
    <location>
        <begin position="70"/>
        <end position="82"/>
    </location>
</feature>
<dbReference type="InterPro" id="IPR050235">
    <property type="entry name" value="CK1_Ser-Thr_kinase"/>
</dbReference>
<keyword evidence="1" id="KW-0067">ATP-binding</keyword>
<dbReference type="SMART" id="SM00220">
    <property type="entry name" value="S_TKc"/>
    <property type="match status" value="1"/>
</dbReference>
<dbReference type="InterPro" id="IPR017441">
    <property type="entry name" value="Protein_kinase_ATP_BS"/>
</dbReference>
<feature type="region of interest" description="Disordered" evidence="2">
    <location>
        <begin position="1"/>
        <end position="82"/>
    </location>
</feature>
<accession>A0AA36DEP3</accession>
<organism evidence="4 5">
    <name type="scientific">Mesorhabditis spiculigera</name>
    <dbReference type="NCBI Taxonomy" id="96644"/>
    <lineage>
        <taxon>Eukaryota</taxon>
        <taxon>Metazoa</taxon>
        <taxon>Ecdysozoa</taxon>
        <taxon>Nematoda</taxon>
        <taxon>Chromadorea</taxon>
        <taxon>Rhabditida</taxon>
        <taxon>Rhabditina</taxon>
        <taxon>Rhabditomorpha</taxon>
        <taxon>Rhabditoidea</taxon>
        <taxon>Rhabditidae</taxon>
        <taxon>Mesorhabditinae</taxon>
        <taxon>Mesorhabditis</taxon>
    </lineage>
</organism>
<feature type="compositionally biased region" description="Polar residues" evidence="2">
    <location>
        <begin position="56"/>
        <end position="69"/>
    </location>
</feature>
<name>A0AA36DEP3_9BILA</name>
<feature type="binding site" evidence="1">
    <location>
        <position position="130"/>
    </location>
    <ligand>
        <name>ATP</name>
        <dbReference type="ChEBI" id="CHEBI:30616"/>
    </ligand>
</feature>
<dbReference type="PANTHER" id="PTHR11909">
    <property type="entry name" value="CASEIN KINASE-RELATED"/>
    <property type="match status" value="1"/>
</dbReference>
<dbReference type="InterPro" id="IPR011009">
    <property type="entry name" value="Kinase-like_dom_sf"/>
</dbReference>
<protein>
    <recommendedName>
        <fullName evidence="3">Protein kinase domain-containing protein</fullName>
    </recommendedName>
</protein>
<dbReference type="PROSITE" id="PS50011">
    <property type="entry name" value="PROTEIN_KINASE_DOM"/>
    <property type="match status" value="1"/>
</dbReference>
<evidence type="ECO:0000256" key="1">
    <source>
        <dbReference type="PROSITE-ProRule" id="PRU10141"/>
    </source>
</evidence>
<dbReference type="InterPro" id="IPR000719">
    <property type="entry name" value="Prot_kinase_dom"/>
</dbReference>
<evidence type="ECO:0000313" key="5">
    <source>
        <dbReference type="Proteomes" id="UP001177023"/>
    </source>
</evidence>
<dbReference type="Gene3D" id="1.10.510.10">
    <property type="entry name" value="Transferase(Phosphotransferase) domain 1"/>
    <property type="match status" value="1"/>
</dbReference>
<feature type="compositionally biased region" description="Basic residues" evidence="2">
    <location>
        <begin position="11"/>
        <end position="30"/>
    </location>
</feature>
<comment type="caution">
    <text evidence="4">The sequence shown here is derived from an EMBL/GenBank/DDBJ whole genome shotgun (WGS) entry which is preliminary data.</text>
</comment>
<sequence>MLKSGNEQKSSKKLNRKHFLLSKFFPRKSAKVNSEKKAKEKEKEKEQDNDIWTKRLATTSMLEQPPSSQERQRKDKVARGDKFERMKLKKDTLIDNGSNRYRVVHLLGAGGFGDVYKVRQEGTSKEFAMKTEMNGIDNPDFMRLSIELEVLTACSAVKDPGRRLRFVPLIDKGKVKQFKYIIMGLVALSLDDLRRKCTSGNFSPSTALQATMQTMQSIWDLHDIGFIHRDIKPGNFACGIGNYQSLIYILDFGISRRFRQRPSGETKDRFWCKFIGTVRFASRNCHSNMEQSRKDDLESWIYMAVELFDLSALPWRNITTDRQRVKQLKCQFFQLTCPPRVFAAFPSEFSRIIQYVDKLQYSDGELKRIAVERKINVALPLDWAGKLTDKLLASRASPVEPTPLAIRPQKTQVDIEETSDEDEDPFANKLDEQSTNAVGAAFRKARIESIARPRAYMMTVALVLINANRETH</sequence>
<dbReference type="GO" id="GO:0004672">
    <property type="term" value="F:protein kinase activity"/>
    <property type="evidence" value="ECO:0007669"/>
    <property type="project" value="InterPro"/>
</dbReference>
<dbReference type="Proteomes" id="UP001177023">
    <property type="component" value="Unassembled WGS sequence"/>
</dbReference>
<evidence type="ECO:0000313" key="4">
    <source>
        <dbReference type="EMBL" id="CAJ0586329.1"/>
    </source>
</evidence>
<feature type="domain" description="Protein kinase" evidence="3">
    <location>
        <begin position="101"/>
        <end position="384"/>
    </location>
</feature>
<feature type="non-terminal residue" evidence="4">
    <location>
        <position position="472"/>
    </location>
</feature>
<dbReference type="AlphaFoldDB" id="A0AA36DEP3"/>
<dbReference type="Pfam" id="PF00069">
    <property type="entry name" value="Pkinase"/>
    <property type="match status" value="1"/>
</dbReference>
<reference evidence="4" key="1">
    <citation type="submission" date="2023-06" db="EMBL/GenBank/DDBJ databases">
        <authorList>
            <person name="Delattre M."/>
        </authorList>
    </citation>
    <scope>NUCLEOTIDE SEQUENCE</scope>
    <source>
        <strain evidence="4">AF72</strain>
    </source>
</reference>
<dbReference type="PROSITE" id="PS00107">
    <property type="entry name" value="PROTEIN_KINASE_ATP"/>
    <property type="match status" value="1"/>
</dbReference>
<dbReference type="GO" id="GO:0005524">
    <property type="term" value="F:ATP binding"/>
    <property type="evidence" value="ECO:0007669"/>
    <property type="project" value="UniProtKB-UniRule"/>
</dbReference>
<gene>
    <name evidence="4" type="ORF">MSPICULIGERA_LOCUS24336</name>
</gene>
<evidence type="ECO:0000256" key="2">
    <source>
        <dbReference type="SAM" id="MobiDB-lite"/>
    </source>
</evidence>
<dbReference type="SUPFAM" id="SSF56112">
    <property type="entry name" value="Protein kinase-like (PK-like)"/>
    <property type="match status" value="1"/>
</dbReference>
<evidence type="ECO:0000259" key="3">
    <source>
        <dbReference type="PROSITE" id="PS50011"/>
    </source>
</evidence>
<keyword evidence="5" id="KW-1185">Reference proteome</keyword>
<keyword evidence="1" id="KW-0547">Nucleotide-binding</keyword>